<keyword evidence="1" id="KW-0812">Transmembrane</keyword>
<evidence type="ECO:0000256" key="2">
    <source>
        <dbReference type="SAM" id="SignalP"/>
    </source>
</evidence>
<name>A0A8S1CKS7_9INSE</name>
<evidence type="ECO:0000256" key="1">
    <source>
        <dbReference type="SAM" id="Phobius"/>
    </source>
</evidence>
<evidence type="ECO:0000313" key="3">
    <source>
        <dbReference type="EMBL" id="CAB3368701.1"/>
    </source>
</evidence>
<comment type="caution">
    <text evidence="3">The sequence shown here is derived from an EMBL/GenBank/DDBJ whole genome shotgun (WGS) entry which is preliminary data.</text>
</comment>
<keyword evidence="4" id="KW-1185">Reference proteome</keyword>
<protein>
    <submittedName>
        <fullName evidence="3">Uncharacterized protein</fullName>
    </submittedName>
</protein>
<proteinExistence type="predicted"/>
<dbReference type="Proteomes" id="UP000494165">
    <property type="component" value="Unassembled WGS sequence"/>
</dbReference>
<gene>
    <name evidence="3" type="ORF">CLODIP_2_CD00897</name>
</gene>
<reference evidence="3 4" key="1">
    <citation type="submission" date="2020-04" db="EMBL/GenBank/DDBJ databases">
        <authorList>
            <person name="Alioto T."/>
            <person name="Alioto T."/>
            <person name="Gomez Garrido J."/>
        </authorList>
    </citation>
    <scope>NUCLEOTIDE SEQUENCE [LARGE SCALE GENOMIC DNA]</scope>
</reference>
<dbReference type="EMBL" id="CADEPI010000039">
    <property type="protein sequence ID" value="CAB3368701.1"/>
    <property type="molecule type" value="Genomic_DNA"/>
</dbReference>
<keyword evidence="2" id="KW-0732">Signal</keyword>
<dbReference type="AlphaFoldDB" id="A0A8S1CKS7"/>
<accession>A0A8S1CKS7</accession>
<sequence length="102" mass="11432">MFFRLLLLAALLAFAFANTANIMNQLESRIYSVDVSSFAEPESNVEITDAYGETDFETGVSEFGGNKQSLALKSNILWISTFVFSLFFTVACFIFDVPFIFL</sequence>
<keyword evidence="1" id="KW-1133">Transmembrane helix</keyword>
<keyword evidence="1" id="KW-0472">Membrane</keyword>
<feature type="signal peptide" evidence="2">
    <location>
        <begin position="1"/>
        <end position="17"/>
    </location>
</feature>
<organism evidence="3 4">
    <name type="scientific">Cloeon dipterum</name>
    <dbReference type="NCBI Taxonomy" id="197152"/>
    <lineage>
        <taxon>Eukaryota</taxon>
        <taxon>Metazoa</taxon>
        <taxon>Ecdysozoa</taxon>
        <taxon>Arthropoda</taxon>
        <taxon>Hexapoda</taxon>
        <taxon>Insecta</taxon>
        <taxon>Pterygota</taxon>
        <taxon>Palaeoptera</taxon>
        <taxon>Ephemeroptera</taxon>
        <taxon>Pisciforma</taxon>
        <taxon>Baetidae</taxon>
        <taxon>Cloeon</taxon>
    </lineage>
</organism>
<evidence type="ECO:0000313" key="4">
    <source>
        <dbReference type="Proteomes" id="UP000494165"/>
    </source>
</evidence>
<feature type="transmembrane region" description="Helical" evidence="1">
    <location>
        <begin position="76"/>
        <end position="101"/>
    </location>
</feature>
<feature type="chain" id="PRO_5035833773" evidence="2">
    <location>
        <begin position="18"/>
        <end position="102"/>
    </location>
</feature>